<dbReference type="WBParaSite" id="jg4970">
    <property type="protein sequence ID" value="jg4970"/>
    <property type="gene ID" value="jg4970"/>
</dbReference>
<evidence type="ECO:0000256" key="1">
    <source>
        <dbReference type="ARBA" id="ARBA00004123"/>
    </source>
</evidence>
<dbReference type="Proteomes" id="UP000887574">
    <property type="component" value="Unplaced"/>
</dbReference>
<dbReference type="Gene3D" id="1.10.10.60">
    <property type="entry name" value="Homeodomain-like"/>
    <property type="match status" value="1"/>
</dbReference>
<comment type="subcellular location">
    <subcellularLocation>
        <location evidence="1">Nucleus</location>
    </subcellularLocation>
</comment>
<dbReference type="InterPro" id="IPR009057">
    <property type="entry name" value="Homeodomain-like_sf"/>
</dbReference>
<evidence type="ECO:0000313" key="4">
    <source>
        <dbReference type="WBParaSite" id="jg4970"/>
    </source>
</evidence>
<dbReference type="Pfam" id="PF04218">
    <property type="entry name" value="CENP-B_N"/>
    <property type="match status" value="1"/>
</dbReference>
<reference evidence="4" key="1">
    <citation type="submission" date="2022-11" db="UniProtKB">
        <authorList>
            <consortium name="WormBaseParasite"/>
        </authorList>
    </citation>
    <scope>IDENTIFICATION</scope>
</reference>
<dbReference type="InterPro" id="IPR007889">
    <property type="entry name" value="HTH_Psq"/>
</dbReference>
<dbReference type="SUPFAM" id="SSF46689">
    <property type="entry name" value="Homeodomain-like"/>
    <property type="match status" value="1"/>
</dbReference>
<organism evidence="3 4">
    <name type="scientific">Ditylenchus dipsaci</name>
    <dbReference type="NCBI Taxonomy" id="166011"/>
    <lineage>
        <taxon>Eukaryota</taxon>
        <taxon>Metazoa</taxon>
        <taxon>Ecdysozoa</taxon>
        <taxon>Nematoda</taxon>
        <taxon>Chromadorea</taxon>
        <taxon>Rhabditida</taxon>
        <taxon>Tylenchina</taxon>
        <taxon>Tylenchomorpha</taxon>
        <taxon>Sphaerularioidea</taxon>
        <taxon>Anguinidae</taxon>
        <taxon>Anguininae</taxon>
        <taxon>Ditylenchus</taxon>
    </lineage>
</organism>
<protein>
    <submittedName>
        <fullName evidence="4">HTH psq-type domain-containing protein</fullName>
    </submittedName>
</protein>
<evidence type="ECO:0000259" key="2">
    <source>
        <dbReference type="Pfam" id="PF04218"/>
    </source>
</evidence>
<accession>A0A915EDH6</accession>
<name>A0A915EDH6_9BILA</name>
<evidence type="ECO:0000313" key="3">
    <source>
        <dbReference type="Proteomes" id="UP000887574"/>
    </source>
</evidence>
<proteinExistence type="predicted"/>
<dbReference type="AlphaFoldDB" id="A0A915EDH6"/>
<feature type="domain" description="HTH psq-type" evidence="2">
    <location>
        <begin position="6"/>
        <end position="54"/>
    </location>
</feature>
<sequence length="80" mass="8979">MLPPSRKRRVISLDQKKEIIEASVGKNSKDMSTEFGIPASSVRNILSDKAAILKATEKSGYRKRVHLKSAKHEDLEKAIF</sequence>
<dbReference type="GO" id="GO:0005634">
    <property type="term" value="C:nucleus"/>
    <property type="evidence" value="ECO:0007669"/>
    <property type="project" value="UniProtKB-SubCell"/>
</dbReference>
<dbReference type="GO" id="GO:0003677">
    <property type="term" value="F:DNA binding"/>
    <property type="evidence" value="ECO:0007669"/>
    <property type="project" value="InterPro"/>
</dbReference>
<keyword evidence="3" id="KW-1185">Reference proteome</keyword>